<feature type="region of interest" description="Disordered" evidence="3">
    <location>
        <begin position="1"/>
        <end position="36"/>
    </location>
</feature>
<accession>A0A8S4NMT8</accession>
<dbReference type="InterPro" id="IPR036028">
    <property type="entry name" value="SH3-like_dom_sf"/>
</dbReference>
<dbReference type="AlphaFoldDB" id="A0A8S4NMT8"/>
<gene>
    <name evidence="5" type="ORF">OFUS_LOCUS8061</name>
</gene>
<evidence type="ECO:0000313" key="5">
    <source>
        <dbReference type="EMBL" id="CAH1781489.1"/>
    </source>
</evidence>
<dbReference type="InterPro" id="IPR036236">
    <property type="entry name" value="Znf_C2H2_sf"/>
</dbReference>
<comment type="caution">
    <text evidence="5">The sequence shown here is derived from an EMBL/GenBank/DDBJ whole genome shotgun (WGS) entry which is preliminary data.</text>
</comment>
<evidence type="ECO:0000313" key="6">
    <source>
        <dbReference type="Proteomes" id="UP000749559"/>
    </source>
</evidence>
<dbReference type="SUPFAM" id="SSF50044">
    <property type="entry name" value="SH3-domain"/>
    <property type="match status" value="1"/>
</dbReference>
<dbReference type="PROSITE" id="PS00028">
    <property type="entry name" value="ZINC_FINGER_C2H2_1"/>
    <property type="match status" value="1"/>
</dbReference>
<dbReference type="GO" id="GO:0008270">
    <property type="term" value="F:zinc ion binding"/>
    <property type="evidence" value="ECO:0007669"/>
    <property type="project" value="InterPro"/>
</dbReference>
<dbReference type="SUPFAM" id="SSF57667">
    <property type="entry name" value="beta-beta-alpha zinc fingers"/>
    <property type="match status" value="1"/>
</dbReference>
<name>A0A8S4NMT8_OWEFU</name>
<dbReference type="Gene3D" id="2.30.30.40">
    <property type="entry name" value="SH3 Domains"/>
    <property type="match status" value="1"/>
</dbReference>
<keyword evidence="1 2" id="KW-0728">SH3 domain</keyword>
<organism evidence="5 6">
    <name type="scientific">Owenia fusiformis</name>
    <name type="common">Polychaete worm</name>
    <dbReference type="NCBI Taxonomy" id="6347"/>
    <lineage>
        <taxon>Eukaryota</taxon>
        <taxon>Metazoa</taxon>
        <taxon>Spiralia</taxon>
        <taxon>Lophotrochozoa</taxon>
        <taxon>Annelida</taxon>
        <taxon>Polychaeta</taxon>
        <taxon>Sedentaria</taxon>
        <taxon>Canalipalpata</taxon>
        <taxon>Sabellida</taxon>
        <taxon>Oweniida</taxon>
        <taxon>Oweniidae</taxon>
        <taxon>Owenia</taxon>
    </lineage>
</organism>
<dbReference type="Pfam" id="PF12874">
    <property type="entry name" value="zf-met"/>
    <property type="match status" value="1"/>
</dbReference>
<dbReference type="SMART" id="SM00326">
    <property type="entry name" value="SH3"/>
    <property type="match status" value="1"/>
</dbReference>
<dbReference type="InterPro" id="IPR001452">
    <property type="entry name" value="SH3_domain"/>
</dbReference>
<keyword evidence="6" id="KW-1185">Reference proteome</keyword>
<feature type="compositionally biased region" description="Low complexity" evidence="3">
    <location>
        <begin position="17"/>
        <end position="28"/>
    </location>
</feature>
<dbReference type="Gene3D" id="3.30.160.60">
    <property type="entry name" value="Classic Zinc Finger"/>
    <property type="match status" value="1"/>
</dbReference>
<dbReference type="InterPro" id="IPR003604">
    <property type="entry name" value="Matrin/U1-like-C_Znf_C2H2"/>
</dbReference>
<dbReference type="PROSITE" id="PS50002">
    <property type="entry name" value="SH3"/>
    <property type="match status" value="1"/>
</dbReference>
<evidence type="ECO:0000259" key="4">
    <source>
        <dbReference type="PROSITE" id="PS50002"/>
    </source>
</evidence>
<proteinExistence type="predicted"/>
<dbReference type="GO" id="GO:0003676">
    <property type="term" value="F:nucleic acid binding"/>
    <property type="evidence" value="ECO:0007669"/>
    <property type="project" value="InterPro"/>
</dbReference>
<reference evidence="5" key="1">
    <citation type="submission" date="2022-03" db="EMBL/GenBank/DDBJ databases">
        <authorList>
            <person name="Martin C."/>
        </authorList>
    </citation>
    <scope>NUCLEOTIDE SEQUENCE</scope>
</reference>
<evidence type="ECO:0000256" key="1">
    <source>
        <dbReference type="ARBA" id="ARBA00022443"/>
    </source>
</evidence>
<feature type="domain" description="SH3" evidence="4">
    <location>
        <begin position="40"/>
        <end position="107"/>
    </location>
</feature>
<dbReference type="OrthoDB" id="5971719at2759"/>
<dbReference type="SMART" id="SM00451">
    <property type="entry name" value="ZnF_U1"/>
    <property type="match status" value="1"/>
</dbReference>
<dbReference type="Proteomes" id="UP000749559">
    <property type="component" value="Unassembled WGS sequence"/>
</dbReference>
<dbReference type="InterPro" id="IPR013087">
    <property type="entry name" value="Znf_C2H2_type"/>
</dbReference>
<evidence type="ECO:0000256" key="2">
    <source>
        <dbReference type="PROSITE-ProRule" id="PRU00192"/>
    </source>
</evidence>
<evidence type="ECO:0000256" key="3">
    <source>
        <dbReference type="SAM" id="MobiDB-lite"/>
    </source>
</evidence>
<dbReference type="Pfam" id="PF14604">
    <property type="entry name" value="SH3_9"/>
    <property type="match status" value="1"/>
</dbReference>
<protein>
    <recommendedName>
        <fullName evidence="4">SH3 domain-containing protein</fullName>
    </recommendedName>
</protein>
<dbReference type="EMBL" id="CAIIXF020000004">
    <property type="protein sequence ID" value="CAH1781489.1"/>
    <property type="molecule type" value="Genomic_DNA"/>
</dbReference>
<sequence length="200" mass="22521">MYIDHQASSKVVAGNKATSQQTVSASSQKITKDAPPSTLVKGTKLLAKYNYKANKDSPLGETELSFKQKDNLMFLMVHPDNSHWWKCQNEQGMMGYVPGSYLYVVTEQPAGLPWLQGKKEEEVENKPDANNRFGAPPQGSFKPYVSAYNRNDQESKDLKLKAYYCAVCEKQLNGPQPYNAHMNSKAHKEEVELAEHYANK</sequence>